<dbReference type="InterPro" id="IPR004013">
    <property type="entry name" value="PHP_dom"/>
</dbReference>
<protein>
    <recommendedName>
        <fullName evidence="3 8">Histidinol-phosphatase</fullName>
        <shortName evidence="8">HolPase</shortName>
        <ecNumber evidence="3 8">3.1.3.15</ecNumber>
    </recommendedName>
</protein>
<evidence type="ECO:0000256" key="5">
    <source>
        <dbReference type="ARBA" id="ARBA00022801"/>
    </source>
</evidence>
<feature type="domain" description="PHP" evidence="9">
    <location>
        <begin position="3"/>
        <end position="186"/>
    </location>
</feature>
<comment type="pathway">
    <text evidence="1 8">Amino-acid biosynthesis; L-histidine biosynthesis; L-histidine from 5-phospho-alpha-D-ribose 1-diphosphate: step 8/9.</text>
</comment>
<dbReference type="UniPathway" id="UPA00031">
    <property type="reaction ID" value="UER00013"/>
</dbReference>
<evidence type="ECO:0000256" key="6">
    <source>
        <dbReference type="ARBA" id="ARBA00023102"/>
    </source>
</evidence>
<gene>
    <name evidence="10" type="ORF">CCE28_09065</name>
</gene>
<dbReference type="GO" id="GO:0000105">
    <property type="term" value="P:L-histidine biosynthetic process"/>
    <property type="evidence" value="ECO:0007669"/>
    <property type="project" value="UniProtKB-UniRule"/>
</dbReference>
<dbReference type="InterPro" id="IPR010140">
    <property type="entry name" value="Histidinol_P_phosphatase_HisJ"/>
</dbReference>
<dbReference type="PANTHER" id="PTHR21039:SF0">
    <property type="entry name" value="HISTIDINOL-PHOSPHATASE"/>
    <property type="match status" value="1"/>
</dbReference>
<dbReference type="Proteomes" id="UP000216024">
    <property type="component" value="Unassembled WGS sequence"/>
</dbReference>
<evidence type="ECO:0000256" key="1">
    <source>
        <dbReference type="ARBA" id="ARBA00004970"/>
    </source>
</evidence>
<dbReference type="OrthoDB" id="9775255at2"/>
<reference evidence="10 11" key="1">
    <citation type="submission" date="2017-06" db="EMBL/GenBank/DDBJ databases">
        <title>Draft genome sequence of anaerobic fermentative bacterium Anaeromicrobium sediminis DY2726D isolated from West Pacific Ocean sediments.</title>
        <authorList>
            <person name="Zeng X."/>
        </authorList>
    </citation>
    <scope>NUCLEOTIDE SEQUENCE [LARGE SCALE GENOMIC DNA]</scope>
    <source>
        <strain evidence="10 11">DY2726D</strain>
    </source>
</reference>
<keyword evidence="6 8" id="KW-0368">Histidine biosynthesis</keyword>
<keyword evidence="4 8" id="KW-0028">Amino-acid biosynthesis</keyword>
<comment type="caution">
    <text evidence="10">The sequence shown here is derived from an EMBL/GenBank/DDBJ whole genome shotgun (WGS) entry which is preliminary data.</text>
</comment>
<comment type="catalytic activity">
    <reaction evidence="7 8">
        <text>L-histidinol phosphate + H2O = L-histidinol + phosphate</text>
        <dbReference type="Rhea" id="RHEA:14465"/>
        <dbReference type="ChEBI" id="CHEBI:15377"/>
        <dbReference type="ChEBI" id="CHEBI:43474"/>
        <dbReference type="ChEBI" id="CHEBI:57699"/>
        <dbReference type="ChEBI" id="CHEBI:57980"/>
        <dbReference type="EC" id="3.1.3.15"/>
    </reaction>
</comment>
<keyword evidence="11" id="KW-1185">Reference proteome</keyword>
<dbReference type="RefSeq" id="WP_095133166.1">
    <property type="nucleotide sequence ID" value="NZ_NIBG01000006.1"/>
</dbReference>
<dbReference type="EMBL" id="NIBG01000006">
    <property type="protein sequence ID" value="PAB59706.1"/>
    <property type="molecule type" value="Genomic_DNA"/>
</dbReference>
<evidence type="ECO:0000256" key="8">
    <source>
        <dbReference type="RuleBase" id="RU366003"/>
    </source>
</evidence>
<dbReference type="NCBIfam" id="NF004086">
    <property type="entry name" value="PRK05588.1"/>
    <property type="match status" value="1"/>
</dbReference>
<accession>A0A267MJJ7</accession>
<dbReference type="SUPFAM" id="SSF89550">
    <property type="entry name" value="PHP domain-like"/>
    <property type="match status" value="1"/>
</dbReference>
<keyword evidence="5 8" id="KW-0378">Hydrolase</keyword>
<dbReference type="NCBIfam" id="TIGR01856">
    <property type="entry name" value="hisJ_fam"/>
    <property type="match status" value="1"/>
</dbReference>
<organism evidence="10 11">
    <name type="scientific">Anaeromicrobium sediminis</name>
    <dbReference type="NCBI Taxonomy" id="1478221"/>
    <lineage>
        <taxon>Bacteria</taxon>
        <taxon>Bacillati</taxon>
        <taxon>Bacillota</taxon>
        <taxon>Clostridia</taxon>
        <taxon>Peptostreptococcales</taxon>
        <taxon>Thermotaleaceae</taxon>
        <taxon>Anaeromicrobium</taxon>
    </lineage>
</organism>
<comment type="similarity">
    <text evidence="2 8">Belongs to the PHP hydrolase family. HisK subfamily.</text>
</comment>
<dbReference type="PANTHER" id="PTHR21039">
    <property type="entry name" value="HISTIDINOL PHOSPHATASE-RELATED"/>
    <property type="match status" value="1"/>
</dbReference>
<dbReference type="GO" id="GO:0005737">
    <property type="term" value="C:cytoplasm"/>
    <property type="evidence" value="ECO:0007669"/>
    <property type="project" value="TreeGrafter"/>
</dbReference>
<evidence type="ECO:0000256" key="3">
    <source>
        <dbReference type="ARBA" id="ARBA00013085"/>
    </source>
</evidence>
<evidence type="ECO:0000256" key="4">
    <source>
        <dbReference type="ARBA" id="ARBA00022605"/>
    </source>
</evidence>
<evidence type="ECO:0000256" key="7">
    <source>
        <dbReference type="ARBA" id="ARBA00049158"/>
    </source>
</evidence>
<evidence type="ECO:0000313" key="11">
    <source>
        <dbReference type="Proteomes" id="UP000216024"/>
    </source>
</evidence>
<dbReference type="Gene3D" id="3.20.20.140">
    <property type="entry name" value="Metal-dependent hydrolases"/>
    <property type="match status" value="1"/>
</dbReference>
<dbReference type="InterPro" id="IPR016195">
    <property type="entry name" value="Pol/histidinol_Pase-like"/>
</dbReference>
<name>A0A267MJJ7_9FIRM</name>
<evidence type="ECO:0000256" key="2">
    <source>
        <dbReference type="ARBA" id="ARBA00009152"/>
    </source>
</evidence>
<dbReference type="EC" id="3.1.3.15" evidence="3 8"/>
<dbReference type="GO" id="GO:0004401">
    <property type="term" value="F:histidinol-phosphatase activity"/>
    <property type="evidence" value="ECO:0007669"/>
    <property type="project" value="UniProtKB-UniRule"/>
</dbReference>
<proteinExistence type="inferred from homology"/>
<evidence type="ECO:0000259" key="9">
    <source>
        <dbReference type="Pfam" id="PF02811"/>
    </source>
</evidence>
<dbReference type="Pfam" id="PF02811">
    <property type="entry name" value="PHP"/>
    <property type="match status" value="1"/>
</dbReference>
<dbReference type="AlphaFoldDB" id="A0A267MJJ7"/>
<sequence length="254" mass="29936">MFDTHVHTSISDDCKMPIEDAIKRAKGLGIGMVVTDHMDINYPKDNLFVFDVDDFFNRYEKYRSDKVLLGIEMGLRPDAIDENRNLEKNYDFDYVLGSIHVVNSVDIYEERFYLEKSKKEAYVEYFKAMLDGVRENEFIDSLAHIDYIGRYAKYDDTEIYYDDYREVIDEILREVAMREKSLEINTRRLGNRSTLNELFNTYKRFYELGGKTVTIGSDGHTTESIGVNFKEAMELASSCNLRPVYYKRRKCEYI</sequence>
<evidence type="ECO:0000313" key="10">
    <source>
        <dbReference type="EMBL" id="PAB59706.1"/>
    </source>
</evidence>